<dbReference type="FunFam" id="2.70.150.10:FF:000002">
    <property type="entry name" value="Copper-transporting ATPase 1, putative"/>
    <property type="match status" value="1"/>
</dbReference>
<dbReference type="NCBIfam" id="TIGR01511">
    <property type="entry name" value="ATPase-IB1_Cu"/>
    <property type="match status" value="1"/>
</dbReference>
<sequence>MQPHKLKQNHRIIGASILVTVSFILNKTLGYTWLTIMVMAASTLIAGIPIFVNAVRAIRYWIVGIDALVTIAVIGAWFIGEYWEAAAVTYLFMIGNYLESRTIERTKSAIQALLKLAPDTATVRRSGKEVTINPEEVLPGELVIVKPGEKISIDGTIVEGSAYINQSAITGESLSVNKAASDTVYSGTIIESGYLLIRADKVGEDTTFAKILELVEEAQDKKARTQKFLEKFSRYYTPLVILLAVVLFAMTRDIVMALTLLVIACPGALVISAPVSIVAGIGNGARQGVLFKGGEMLEILSSVKVVAFDKTGTLTRGQPEVTRIQTYGMPKEELLKIVAVGEAYSEHPLARAILSYADKELGKLDDMPTEVNYIPGQGISFIFDDKLFLVGNRKLLASRNIQLDVCESDLAEEEILGQTTVIIGNEQRVLGMISIADPVRKEAKQVIQRLKSSGIQRVVMLTGDNPRAAKAISGQLDIDEAYSELLPQDKVRILKELQNKYGSVAMVGDGVNDAPALAAADIGIAIGGTGSDIAMETGDVVLMSGNVSGLVYGLNLSRVTVRNMKQNIYFAILVAILLLGGVLVKSVNLSYGMLIHEVSVLLVVLNAIRLRGYNTSLEGIK</sequence>
<dbReference type="SFLD" id="SFLDG00002">
    <property type="entry name" value="C1.7:_P-type_atpase_like"/>
    <property type="match status" value="1"/>
</dbReference>
<comment type="subcellular location">
    <subcellularLocation>
        <location evidence="1">Cell membrane</location>
        <topology evidence="1">Multi-pass membrane protein</topology>
    </subcellularLocation>
</comment>
<dbReference type="Proteomes" id="UP000447876">
    <property type="component" value="Unassembled WGS sequence"/>
</dbReference>
<evidence type="ECO:0000256" key="7">
    <source>
        <dbReference type="ARBA" id="ARBA00022723"/>
    </source>
</evidence>
<keyword evidence="6 14" id="KW-0812">Transmembrane</keyword>
<keyword evidence="8" id="KW-1278">Translocase</keyword>
<keyword evidence="7 14" id="KW-0479">Metal-binding</keyword>
<feature type="transmembrane region" description="Helical" evidence="14">
    <location>
        <begin position="82"/>
        <end position="98"/>
    </location>
</feature>
<feature type="transmembrane region" description="Helical" evidence="14">
    <location>
        <begin position="58"/>
        <end position="76"/>
    </location>
</feature>
<evidence type="ECO:0000256" key="3">
    <source>
        <dbReference type="ARBA" id="ARBA00022448"/>
    </source>
</evidence>
<evidence type="ECO:0000256" key="10">
    <source>
        <dbReference type="ARBA" id="ARBA00023065"/>
    </source>
</evidence>
<dbReference type="Gene3D" id="3.40.1110.10">
    <property type="entry name" value="Calcium-transporting ATPase, cytoplasmic domain N"/>
    <property type="match status" value="1"/>
</dbReference>
<dbReference type="InterPro" id="IPR018303">
    <property type="entry name" value="ATPase_P-typ_P_site"/>
</dbReference>
<dbReference type="PRINTS" id="PR00119">
    <property type="entry name" value="CATATPASE"/>
</dbReference>
<dbReference type="GO" id="GO:0046872">
    <property type="term" value="F:metal ion binding"/>
    <property type="evidence" value="ECO:0007669"/>
    <property type="project" value="UniProtKB-KW"/>
</dbReference>
<dbReference type="EMBL" id="WNZW01000001">
    <property type="protein sequence ID" value="MUG43758.1"/>
    <property type="molecule type" value="Genomic_DNA"/>
</dbReference>
<keyword evidence="14" id="KW-0547">Nucleotide-binding</keyword>
<dbReference type="SUPFAM" id="SSF56784">
    <property type="entry name" value="HAD-like"/>
    <property type="match status" value="1"/>
</dbReference>
<dbReference type="NCBIfam" id="TIGR01494">
    <property type="entry name" value="ATPase_P-type"/>
    <property type="match status" value="1"/>
</dbReference>
<dbReference type="SFLD" id="SFLDS00003">
    <property type="entry name" value="Haloacid_Dehalogenase"/>
    <property type="match status" value="1"/>
</dbReference>
<dbReference type="GO" id="GO:0005524">
    <property type="term" value="F:ATP binding"/>
    <property type="evidence" value="ECO:0007669"/>
    <property type="project" value="UniProtKB-UniRule"/>
</dbReference>
<evidence type="ECO:0000313" key="16">
    <source>
        <dbReference type="EMBL" id="MUG43758.1"/>
    </source>
</evidence>
<feature type="transmembrane region" description="Helical" evidence="14">
    <location>
        <begin position="590"/>
        <end position="608"/>
    </location>
</feature>
<keyword evidence="10" id="KW-0406">Ion transport</keyword>
<dbReference type="AlphaFoldDB" id="A0A7X2YXU7"/>
<evidence type="ECO:0000313" key="17">
    <source>
        <dbReference type="Proteomes" id="UP000447876"/>
    </source>
</evidence>
<comment type="similarity">
    <text evidence="2 14">Belongs to the cation transport ATPase (P-type) (TC 3.A.3) family. Type IB subfamily.</text>
</comment>
<evidence type="ECO:0000259" key="15">
    <source>
        <dbReference type="Pfam" id="PF00122"/>
    </source>
</evidence>
<dbReference type="InterPro" id="IPR008250">
    <property type="entry name" value="ATPase_P-typ_transduc_dom_A_sf"/>
</dbReference>
<organism evidence="16 17">
    <name type="scientific">Paenibacillus woosongensis</name>
    <dbReference type="NCBI Taxonomy" id="307580"/>
    <lineage>
        <taxon>Bacteria</taxon>
        <taxon>Bacillati</taxon>
        <taxon>Bacillota</taxon>
        <taxon>Bacilli</taxon>
        <taxon>Bacillales</taxon>
        <taxon>Paenibacillaceae</taxon>
        <taxon>Paenibacillus</taxon>
    </lineage>
</organism>
<keyword evidence="9 14" id="KW-1133">Transmembrane helix</keyword>
<keyword evidence="14" id="KW-0067">ATP-binding</keyword>
<evidence type="ECO:0000256" key="2">
    <source>
        <dbReference type="ARBA" id="ARBA00006024"/>
    </source>
</evidence>
<dbReference type="Gene3D" id="3.40.50.1000">
    <property type="entry name" value="HAD superfamily/HAD-like"/>
    <property type="match status" value="1"/>
</dbReference>
<dbReference type="GO" id="GO:0005886">
    <property type="term" value="C:plasma membrane"/>
    <property type="evidence" value="ECO:0007669"/>
    <property type="project" value="UniProtKB-SubCell"/>
</dbReference>
<feature type="transmembrane region" description="Helical" evidence="14">
    <location>
        <begin position="232"/>
        <end position="250"/>
    </location>
</feature>
<evidence type="ECO:0000256" key="14">
    <source>
        <dbReference type="RuleBase" id="RU362081"/>
    </source>
</evidence>
<keyword evidence="16" id="KW-0378">Hydrolase</keyword>
<dbReference type="SUPFAM" id="SSF81653">
    <property type="entry name" value="Calcium ATPase, transduction domain A"/>
    <property type="match status" value="1"/>
</dbReference>
<dbReference type="SUPFAM" id="SSF81665">
    <property type="entry name" value="Calcium ATPase, transmembrane domain M"/>
    <property type="match status" value="1"/>
</dbReference>
<dbReference type="RefSeq" id="WP_155609219.1">
    <property type="nucleotide sequence ID" value="NZ_WNZW01000001.1"/>
</dbReference>
<evidence type="ECO:0000256" key="12">
    <source>
        <dbReference type="ARBA" id="ARBA00039103"/>
    </source>
</evidence>
<dbReference type="PANTHER" id="PTHR48085:SF5">
    <property type="entry name" value="CADMIUM_ZINC-TRANSPORTING ATPASE HMA4-RELATED"/>
    <property type="match status" value="1"/>
</dbReference>
<feature type="transmembrane region" description="Helical" evidence="14">
    <location>
        <begin position="9"/>
        <end position="25"/>
    </location>
</feature>
<evidence type="ECO:0000256" key="11">
    <source>
        <dbReference type="ARBA" id="ARBA00023136"/>
    </source>
</evidence>
<dbReference type="Pfam" id="PF00702">
    <property type="entry name" value="Hydrolase"/>
    <property type="match status" value="1"/>
</dbReference>
<evidence type="ECO:0000256" key="13">
    <source>
        <dbReference type="ARBA" id="ARBA00049338"/>
    </source>
</evidence>
<dbReference type="NCBIfam" id="TIGR01525">
    <property type="entry name" value="ATPase-IB_hvy"/>
    <property type="match status" value="1"/>
</dbReference>
<dbReference type="SFLD" id="SFLDF00027">
    <property type="entry name" value="p-type_atpase"/>
    <property type="match status" value="1"/>
</dbReference>
<dbReference type="InterPro" id="IPR059000">
    <property type="entry name" value="ATPase_P-type_domA"/>
</dbReference>
<feature type="transmembrane region" description="Helical" evidence="14">
    <location>
        <begin position="567"/>
        <end position="584"/>
    </location>
</feature>
<keyword evidence="4" id="KW-0104">Cadmium</keyword>
<dbReference type="EC" id="7.2.2.21" evidence="12"/>
<dbReference type="GO" id="GO:0016887">
    <property type="term" value="F:ATP hydrolysis activity"/>
    <property type="evidence" value="ECO:0007669"/>
    <property type="project" value="InterPro"/>
</dbReference>
<dbReference type="PANTHER" id="PTHR48085">
    <property type="entry name" value="CADMIUM/ZINC-TRANSPORTING ATPASE HMA2-RELATED"/>
    <property type="match status" value="1"/>
</dbReference>
<evidence type="ECO:0000256" key="9">
    <source>
        <dbReference type="ARBA" id="ARBA00022989"/>
    </source>
</evidence>
<dbReference type="InterPro" id="IPR001757">
    <property type="entry name" value="P_typ_ATPase"/>
</dbReference>
<dbReference type="InterPro" id="IPR023214">
    <property type="entry name" value="HAD_sf"/>
</dbReference>
<dbReference type="Gene3D" id="2.70.150.10">
    <property type="entry name" value="Calcium-transporting ATPase, cytoplasmic transduction domain A"/>
    <property type="match status" value="1"/>
</dbReference>
<keyword evidence="3" id="KW-0813">Transport</keyword>
<feature type="domain" description="P-type ATPase A" evidence="15">
    <location>
        <begin position="115"/>
        <end position="216"/>
    </location>
</feature>
<dbReference type="CDD" id="cd02079">
    <property type="entry name" value="P-type_ATPase_HM"/>
    <property type="match status" value="1"/>
</dbReference>
<dbReference type="InterPro" id="IPR023298">
    <property type="entry name" value="ATPase_P-typ_TM_dom_sf"/>
</dbReference>
<evidence type="ECO:0000256" key="4">
    <source>
        <dbReference type="ARBA" id="ARBA00022539"/>
    </source>
</evidence>
<reference evidence="16 17" key="1">
    <citation type="submission" date="2019-11" db="EMBL/GenBank/DDBJ databases">
        <title>Draft genome sequences of five Paenibacillus species of dairy origin.</title>
        <authorList>
            <person name="Olajide A.M."/>
            <person name="Chen S."/>
            <person name="Lapointe G."/>
        </authorList>
    </citation>
    <scope>NUCLEOTIDE SEQUENCE [LARGE SCALE GENOMIC DNA]</scope>
    <source>
        <strain evidence="16 17">12CR55</strain>
    </source>
</reference>
<feature type="transmembrane region" description="Helical" evidence="14">
    <location>
        <begin position="31"/>
        <end position="51"/>
    </location>
</feature>
<feature type="transmembrane region" description="Helical" evidence="14">
    <location>
        <begin position="256"/>
        <end position="282"/>
    </location>
</feature>
<comment type="catalytic activity">
    <reaction evidence="13">
        <text>Cd(2+)(in) + ATP + H2O = Cd(2+)(out) + ADP + phosphate + H(+)</text>
        <dbReference type="Rhea" id="RHEA:12132"/>
        <dbReference type="ChEBI" id="CHEBI:15377"/>
        <dbReference type="ChEBI" id="CHEBI:15378"/>
        <dbReference type="ChEBI" id="CHEBI:30616"/>
        <dbReference type="ChEBI" id="CHEBI:43474"/>
        <dbReference type="ChEBI" id="CHEBI:48775"/>
        <dbReference type="ChEBI" id="CHEBI:456216"/>
        <dbReference type="EC" id="7.2.2.21"/>
    </reaction>
</comment>
<accession>A0A7X2YXU7</accession>
<keyword evidence="5" id="KW-0597">Phosphoprotein</keyword>
<dbReference type="OrthoDB" id="9813266at2"/>
<dbReference type="PRINTS" id="PR00120">
    <property type="entry name" value="HATPASE"/>
</dbReference>
<protein>
    <recommendedName>
        <fullName evidence="12">Cd(2+)-exporting ATPase</fullName>
        <ecNumber evidence="12">7.2.2.21</ecNumber>
    </recommendedName>
</protein>
<evidence type="ECO:0000256" key="5">
    <source>
        <dbReference type="ARBA" id="ARBA00022553"/>
    </source>
</evidence>
<keyword evidence="11 14" id="KW-0472">Membrane</keyword>
<keyword evidence="14" id="KW-1003">Cell membrane</keyword>
<dbReference type="NCBIfam" id="TIGR01512">
    <property type="entry name" value="ATPase-IB2_Cd"/>
    <property type="match status" value="1"/>
</dbReference>
<proteinExistence type="inferred from homology"/>
<dbReference type="InterPro" id="IPR051014">
    <property type="entry name" value="Cation_Transport_ATPase_IB"/>
</dbReference>
<dbReference type="InterPro" id="IPR027256">
    <property type="entry name" value="P-typ_ATPase_IB"/>
</dbReference>
<evidence type="ECO:0000256" key="1">
    <source>
        <dbReference type="ARBA" id="ARBA00004651"/>
    </source>
</evidence>
<dbReference type="InterPro" id="IPR023299">
    <property type="entry name" value="ATPase_P-typ_cyto_dom_N"/>
</dbReference>
<dbReference type="GO" id="GO:0008551">
    <property type="term" value="F:P-type cadmium transporter activity"/>
    <property type="evidence" value="ECO:0007669"/>
    <property type="project" value="UniProtKB-EC"/>
</dbReference>
<comment type="caution">
    <text evidence="16">The sequence shown here is derived from an EMBL/GenBank/DDBJ whole genome shotgun (WGS) entry which is preliminary data.</text>
</comment>
<name>A0A7X2YXU7_9BACL</name>
<dbReference type="Pfam" id="PF00122">
    <property type="entry name" value="E1-E2_ATPase"/>
    <property type="match status" value="1"/>
</dbReference>
<dbReference type="InterPro" id="IPR044492">
    <property type="entry name" value="P_typ_ATPase_HD_dom"/>
</dbReference>
<evidence type="ECO:0000256" key="6">
    <source>
        <dbReference type="ARBA" id="ARBA00022692"/>
    </source>
</evidence>
<dbReference type="InterPro" id="IPR036412">
    <property type="entry name" value="HAD-like_sf"/>
</dbReference>
<evidence type="ECO:0000256" key="8">
    <source>
        <dbReference type="ARBA" id="ARBA00022967"/>
    </source>
</evidence>
<gene>
    <name evidence="16" type="primary">cadA</name>
    <name evidence="16" type="ORF">GNP95_01890</name>
</gene>
<dbReference type="PROSITE" id="PS00154">
    <property type="entry name" value="ATPASE_E1_E2"/>
    <property type="match status" value="1"/>
</dbReference>